<evidence type="ECO:0008006" key="4">
    <source>
        <dbReference type="Google" id="ProtNLM"/>
    </source>
</evidence>
<keyword evidence="3" id="KW-1185">Reference proteome</keyword>
<dbReference type="Proteomes" id="UP001597158">
    <property type="component" value="Unassembled WGS sequence"/>
</dbReference>
<proteinExistence type="predicted"/>
<evidence type="ECO:0000313" key="2">
    <source>
        <dbReference type="EMBL" id="MFD1265232.1"/>
    </source>
</evidence>
<protein>
    <recommendedName>
        <fullName evidence="4">Phosphate ABC transporter substrate-binding protein</fullName>
    </recommendedName>
</protein>
<organism evidence="2 3">
    <name type="scientific">Thauera mechernichensis</name>
    <dbReference type="NCBI Taxonomy" id="82788"/>
    <lineage>
        <taxon>Bacteria</taxon>
        <taxon>Pseudomonadati</taxon>
        <taxon>Pseudomonadota</taxon>
        <taxon>Betaproteobacteria</taxon>
        <taxon>Rhodocyclales</taxon>
        <taxon>Zoogloeaceae</taxon>
        <taxon>Thauera</taxon>
    </lineage>
</organism>
<feature type="signal peptide" evidence="1">
    <location>
        <begin position="1"/>
        <end position="22"/>
    </location>
</feature>
<accession>A0ABW3WGP8</accession>
<gene>
    <name evidence="2" type="ORF">ACFQ4M_16780</name>
</gene>
<keyword evidence="1" id="KW-0732">Signal</keyword>
<feature type="chain" id="PRO_5047344308" description="Phosphate ABC transporter substrate-binding protein" evidence="1">
    <location>
        <begin position="23"/>
        <end position="141"/>
    </location>
</feature>
<evidence type="ECO:0000256" key="1">
    <source>
        <dbReference type="SAM" id="SignalP"/>
    </source>
</evidence>
<reference evidence="3" key="1">
    <citation type="journal article" date="2019" name="Int. J. Syst. Evol. Microbiol.">
        <title>The Global Catalogue of Microorganisms (GCM) 10K type strain sequencing project: providing services to taxonomists for standard genome sequencing and annotation.</title>
        <authorList>
            <consortium name="The Broad Institute Genomics Platform"/>
            <consortium name="The Broad Institute Genome Sequencing Center for Infectious Disease"/>
            <person name="Wu L."/>
            <person name="Ma J."/>
        </authorList>
    </citation>
    <scope>NUCLEOTIDE SEQUENCE [LARGE SCALE GENOMIC DNA]</scope>
    <source>
        <strain evidence="3">CCUG 48884</strain>
    </source>
</reference>
<sequence length="141" mass="15519">MITRRLVSMLFGSLALAGAVLADELVVIAHPASGVVALERTQVVHLFLGRTRALPFGERATIYEVDAYRAPFYRQLVRQEIAEVDAYWARLRFSGRTQPPQLLEDGAAAVDRVAAEPHALAAVASADIDERVRVVFRLPLP</sequence>
<dbReference type="EMBL" id="JBHTMC010000031">
    <property type="protein sequence ID" value="MFD1265232.1"/>
    <property type="molecule type" value="Genomic_DNA"/>
</dbReference>
<evidence type="ECO:0000313" key="3">
    <source>
        <dbReference type="Proteomes" id="UP001597158"/>
    </source>
</evidence>
<dbReference type="RefSeq" id="WP_002944800.1">
    <property type="nucleotide sequence ID" value="NZ_JARQZE010000001.1"/>
</dbReference>
<name>A0ABW3WGP8_9RHOO</name>
<comment type="caution">
    <text evidence="2">The sequence shown here is derived from an EMBL/GenBank/DDBJ whole genome shotgun (WGS) entry which is preliminary data.</text>
</comment>